<feature type="region of interest" description="Disordered" evidence="1">
    <location>
        <begin position="1"/>
        <end position="29"/>
    </location>
</feature>
<keyword evidence="3" id="KW-1185">Reference proteome</keyword>
<feature type="non-terminal residue" evidence="2">
    <location>
        <position position="1"/>
    </location>
</feature>
<name>A0AAD6F6T4_9TELE</name>
<organism evidence="2 3">
    <name type="scientific">Pogonophryne albipinna</name>
    <dbReference type="NCBI Taxonomy" id="1090488"/>
    <lineage>
        <taxon>Eukaryota</taxon>
        <taxon>Metazoa</taxon>
        <taxon>Chordata</taxon>
        <taxon>Craniata</taxon>
        <taxon>Vertebrata</taxon>
        <taxon>Euteleostomi</taxon>
        <taxon>Actinopterygii</taxon>
        <taxon>Neopterygii</taxon>
        <taxon>Teleostei</taxon>
        <taxon>Neoteleostei</taxon>
        <taxon>Acanthomorphata</taxon>
        <taxon>Eupercaria</taxon>
        <taxon>Perciformes</taxon>
        <taxon>Notothenioidei</taxon>
        <taxon>Pogonophryne</taxon>
    </lineage>
</organism>
<proteinExistence type="predicted"/>
<evidence type="ECO:0000313" key="3">
    <source>
        <dbReference type="Proteomes" id="UP001219934"/>
    </source>
</evidence>
<sequence>DRGVLPLASLGPPPPQQSPSDLLLPSSNPSQRGQCLRAVSCDSNLTPVRCSLALSLHRFLPRLGRKELARAAVSK</sequence>
<dbReference type="AlphaFoldDB" id="A0AAD6F6T4"/>
<evidence type="ECO:0000256" key="1">
    <source>
        <dbReference type="SAM" id="MobiDB-lite"/>
    </source>
</evidence>
<reference evidence="2" key="1">
    <citation type="submission" date="2022-11" db="EMBL/GenBank/DDBJ databases">
        <title>Chromosome-level genome of Pogonophryne albipinna.</title>
        <authorList>
            <person name="Jo E."/>
        </authorList>
    </citation>
    <scope>NUCLEOTIDE SEQUENCE</scope>
    <source>
        <strain evidence="2">SGF0006</strain>
        <tissue evidence="2">Muscle</tissue>
    </source>
</reference>
<accession>A0AAD6F6T4</accession>
<feature type="compositionally biased region" description="Low complexity" evidence="1">
    <location>
        <begin position="18"/>
        <end position="29"/>
    </location>
</feature>
<gene>
    <name evidence="2" type="ORF">JOQ06_021319</name>
</gene>
<dbReference type="Proteomes" id="UP001219934">
    <property type="component" value="Unassembled WGS sequence"/>
</dbReference>
<evidence type="ECO:0000313" key="2">
    <source>
        <dbReference type="EMBL" id="KAJ4922815.1"/>
    </source>
</evidence>
<feature type="non-terminal residue" evidence="2">
    <location>
        <position position="75"/>
    </location>
</feature>
<dbReference type="EMBL" id="JAPTMU010000057">
    <property type="protein sequence ID" value="KAJ4922815.1"/>
    <property type="molecule type" value="Genomic_DNA"/>
</dbReference>
<feature type="compositionally biased region" description="Low complexity" evidence="1">
    <location>
        <begin position="1"/>
        <end position="10"/>
    </location>
</feature>
<comment type="caution">
    <text evidence="2">The sequence shown here is derived from an EMBL/GenBank/DDBJ whole genome shotgun (WGS) entry which is preliminary data.</text>
</comment>
<protein>
    <submittedName>
        <fullName evidence="2">Uncharacterized protein</fullName>
    </submittedName>
</protein>